<dbReference type="InterPro" id="IPR012951">
    <property type="entry name" value="BBE"/>
</dbReference>
<accession>A0AAW0D0A9</accession>
<evidence type="ECO:0000256" key="5">
    <source>
        <dbReference type="ARBA" id="ARBA00023002"/>
    </source>
</evidence>
<gene>
    <name evidence="7" type="ORF">VNI00_007179</name>
</gene>
<dbReference type="Proteomes" id="UP001383192">
    <property type="component" value="Unassembled WGS sequence"/>
</dbReference>
<dbReference type="PROSITE" id="PS51387">
    <property type="entry name" value="FAD_PCMH"/>
    <property type="match status" value="1"/>
</dbReference>
<dbReference type="AlphaFoldDB" id="A0AAW0D0A9"/>
<dbReference type="InterPro" id="IPR006093">
    <property type="entry name" value="Oxy_OxRdtase_FAD_BS"/>
</dbReference>
<evidence type="ECO:0000259" key="6">
    <source>
        <dbReference type="PROSITE" id="PS51387"/>
    </source>
</evidence>
<evidence type="ECO:0000256" key="2">
    <source>
        <dbReference type="ARBA" id="ARBA00005466"/>
    </source>
</evidence>
<dbReference type="InterPro" id="IPR036318">
    <property type="entry name" value="FAD-bd_PCMH-like_sf"/>
</dbReference>
<dbReference type="Pfam" id="PF08031">
    <property type="entry name" value="BBE"/>
    <property type="match status" value="1"/>
</dbReference>
<evidence type="ECO:0000256" key="3">
    <source>
        <dbReference type="ARBA" id="ARBA00022630"/>
    </source>
</evidence>
<dbReference type="GO" id="GO:0071949">
    <property type="term" value="F:FAD binding"/>
    <property type="evidence" value="ECO:0007669"/>
    <property type="project" value="InterPro"/>
</dbReference>
<comment type="caution">
    <text evidence="7">The sequence shown here is derived from an EMBL/GenBank/DDBJ whole genome shotgun (WGS) entry which is preliminary data.</text>
</comment>
<dbReference type="Gene3D" id="3.40.462.20">
    <property type="match status" value="1"/>
</dbReference>
<keyword evidence="3" id="KW-0285">Flavoprotein</keyword>
<dbReference type="EMBL" id="JAYKXP010000023">
    <property type="protein sequence ID" value="KAK7045778.1"/>
    <property type="molecule type" value="Genomic_DNA"/>
</dbReference>
<comment type="cofactor">
    <cofactor evidence="1">
        <name>FAD</name>
        <dbReference type="ChEBI" id="CHEBI:57692"/>
    </cofactor>
</comment>
<keyword evidence="5" id="KW-0560">Oxidoreductase</keyword>
<dbReference type="InterPro" id="IPR016169">
    <property type="entry name" value="FAD-bd_PCMH_sub2"/>
</dbReference>
<dbReference type="PANTHER" id="PTHR42973:SF39">
    <property type="entry name" value="FAD-BINDING PCMH-TYPE DOMAIN-CONTAINING PROTEIN"/>
    <property type="match status" value="1"/>
</dbReference>
<evidence type="ECO:0000313" key="8">
    <source>
        <dbReference type="Proteomes" id="UP001383192"/>
    </source>
</evidence>
<comment type="similarity">
    <text evidence="2">Belongs to the oxygen-dependent FAD-linked oxidoreductase family.</text>
</comment>
<dbReference type="SUPFAM" id="SSF56176">
    <property type="entry name" value="FAD-binding/transporter-associated domain-like"/>
    <property type="match status" value="1"/>
</dbReference>
<reference evidence="7 8" key="1">
    <citation type="submission" date="2024-01" db="EMBL/GenBank/DDBJ databases">
        <title>A draft genome for a cacao thread blight-causing isolate of Paramarasmius palmivorus.</title>
        <authorList>
            <person name="Baruah I.K."/>
            <person name="Bukari Y."/>
            <person name="Amoako-Attah I."/>
            <person name="Meinhardt L.W."/>
            <person name="Bailey B.A."/>
            <person name="Cohen S.P."/>
        </authorList>
    </citation>
    <scope>NUCLEOTIDE SEQUENCE [LARGE SCALE GENOMIC DNA]</scope>
    <source>
        <strain evidence="7 8">GH-12</strain>
    </source>
</reference>
<dbReference type="Pfam" id="PF01565">
    <property type="entry name" value="FAD_binding_4"/>
    <property type="match status" value="1"/>
</dbReference>
<dbReference type="InterPro" id="IPR016166">
    <property type="entry name" value="FAD-bd_PCMH"/>
</dbReference>
<sequence>MSSFTMQDLDKADHCDTPSIDLLAQLNNAGIKAYGPGSGQYNIASRPFNARYSYQPAAIAFPTSVADVAKAVSIGASKKVNIVARSGGHSYIANGLGGKDGALVIDMSGMKSITVNSDTGLAIVGAGNRLGDVASRLNNYGRGIPHGTCPYVGIGGLASFGGFGHASRLWGLTLDAVNALNVVLANGTLVRASRDSQPDLFWAMRGAGPSFGITTSFEFNTYPVPKLAYVYHYIWQLSAAQAATAFKSFQLFAYSGIPAELSCYLYLSKGLGPGQVSFEFTGAWYGPKDRLSSITRGFVGTMPQPNQVFVAGNGTYIDAVIQAGGLGTLDTSKPEQPQKFYAKSITVPEKVMLSEDAMKSLMEYLGDAGAKVTRDMHWFVLVELFGGSNSKINSVVVDDTSYARRDTLYTIQFYISMVDPQSAFPPTGFSFLDGAVNSIVSAMASTWDYGAYANYVDDRLGRNSSALYYGSHYQRLQTIKKNVDPNNVFMFPTSVNT</sequence>
<keyword evidence="8" id="KW-1185">Reference proteome</keyword>
<organism evidence="7 8">
    <name type="scientific">Paramarasmius palmivorus</name>
    <dbReference type="NCBI Taxonomy" id="297713"/>
    <lineage>
        <taxon>Eukaryota</taxon>
        <taxon>Fungi</taxon>
        <taxon>Dikarya</taxon>
        <taxon>Basidiomycota</taxon>
        <taxon>Agaricomycotina</taxon>
        <taxon>Agaricomycetes</taxon>
        <taxon>Agaricomycetidae</taxon>
        <taxon>Agaricales</taxon>
        <taxon>Marasmiineae</taxon>
        <taxon>Marasmiaceae</taxon>
        <taxon>Paramarasmius</taxon>
    </lineage>
</organism>
<keyword evidence="4" id="KW-0274">FAD</keyword>
<dbReference type="PANTHER" id="PTHR42973">
    <property type="entry name" value="BINDING OXIDOREDUCTASE, PUTATIVE (AFU_ORTHOLOGUE AFUA_1G17690)-RELATED"/>
    <property type="match status" value="1"/>
</dbReference>
<dbReference type="PROSITE" id="PS00862">
    <property type="entry name" value="OX2_COVAL_FAD"/>
    <property type="match status" value="1"/>
</dbReference>
<evidence type="ECO:0000256" key="4">
    <source>
        <dbReference type="ARBA" id="ARBA00022827"/>
    </source>
</evidence>
<dbReference type="InterPro" id="IPR006094">
    <property type="entry name" value="Oxid_FAD_bind_N"/>
</dbReference>
<dbReference type="GO" id="GO:0016491">
    <property type="term" value="F:oxidoreductase activity"/>
    <property type="evidence" value="ECO:0007669"/>
    <property type="project" value="UniProtKB-KW"/>
</dbReference>
<dbReference type="Gene3D" id="3.30.465.10">
    <property type="match status" value="1"/>
</dbReference>
<evidence type="ECO:0000313" key="7">
    <source>
        <dbReference type="EMBL" id="KAK7045778.1"/>
    </source>
</evidence>
<dbReference type="InterPro" id="IPR050416">
    <property type="entry name" value="FAD-linked_Oxidoreductase"/>
</dbReference>
<name>A0AAW0D0A9_9AGAR</name>
<protein>
    <recommendedName>
        <fullName evidence="6">FAD-binding PCMH-type domain-containing protein</fullName>
    </recommendedName>
</protein>
<feature type="domain" description="FAD-binding PCMH-type" evidence="6">
    <location>
        <begin position="52"/>
        <end position="224"/>
    </location>
</feature>
<proteinExistence type="inferred from homology"/>
<evidence type="ECO:0000256" key="1">
    <source>
        <dbReference type="ARBA" id="ARBA00001974"/>
    </source>
</evidence>